<protein>
    <recommendedName>
        <fullName evidence="7">FAD-dependent oxidoreductase 2 FAD-binding domain-containing protein</fullName>
    </recommendedName>
</protein>
<name>A0A3S1A409_9CYAN</name>
<dbReference type="PANTHER" id="PTHR47470:SF1">
    <property type="entry name" value="FAD-DEPENDENT OXIDOREDUCTASE 2 FAD BINDING DOMAIN-CONTAINING PROTEIN"/>
    <property type="match status" value="1"/>
</dbReference>
<keyword evidence="4" id="KW-0274">FAD</keyword>
<dbReference type="Gene3D" id="3.50.50.60">
    <property type="entry name" value="FAD/NAD(P)-binding domain"/>
    <property type="match status" value="1"/>
</dbReference>
<dbReference type="GO" id="GO:0016491">
    <property type="term" value="F:oxidoreductase activity"/>
    <property type="evidence" value="ECO:0007669"/>
    <property type="project" value="UniProtKB-KW"/>
</dbReference>
<evidence type="ECO:0000256" key="2">
    <source>
        <dbReference type="ARBA" id="ARBA00010790"/>
    </source>
</evidence>
<evidence type="ECO:0000313" key="9">
    <source>
        <dbReference type="Proteomes" id="UP000271624"/>
    </source>
</evidence>
<dbReference type="EMBL" id="RSCL01000060">
    <property type="protein sequence ID" value="RUS93307.1"/>
    <property type="molecule type" value="Genomic_DNA"/>
</dbReference>
<accession>A0A3S1A409</accession>
<proteinExistence type="inferred from homology"/>
<feature type="signal peptide" evidence="6">
    <location>
        <begin position="1"/>
        <end position="30"/>
    </location>
</feature>
<evidence type="ECO:0000256" key="4">
    <source>
        <dbReference type="ARBA" id="ARBA00022827"/>
    </source>
</evidence>
<dbReference type="InterPro" id="IPR036188">
    <property type="entry name" value="FAD/NAD-bd_sf"/>
</dbReference>
<dbReference type="AlphaFoldDB" id="A0A3S1A409"/>
<comment type="similarity">
    <text evidence="2">Belongs to the GMC oxidoreductase family.</text>
</comment>
<dbReference type="PROSITE" id="PS51318">
    <property type="entry name" value="TAT"/>
    <property type="match status" value="1"/>
</dbReference>
<evidence type="ECO:0000313" key="8">
    <source>
        <dbReference type="EMBL" id="RUS93307.1"/>
    </source>
</evidence>
<keyword evidence="3" id="KW-0285">Flavoprotein</keyword>
<feature type="domain" description="FAD-dependent oxidoreductase 2 FAD-binding" evidence="7">
    <location>
        <begin position="39"/>
        <end position="68"/>
    </location>
</feature>
<organism evidence="8 9">
    <name type="scientific">Dulcicalothrix desertica PCC 7102</name>
    <dbReference type="NCBI Taxonomy" id="232991"/>
    <lineage>
        <taxon>Bacteria</taxon>
        <taxon>Bacillati</taxon>
        <taxon>Cyanobacteriota</taxon>
        <taxon>Cyanophyceae</taxon>
        <taxon>Nostocales</taxon>
        <taxon>Calotrichaceae</taxon>
        <taxon>Dulcicalothrix</taxon>
    </lineage>
</organism>
<dbReference type="Proteomes" id="UP000271624">
    <property type="component" value="Unassembled WGS sequence"/>
</dbReference>
<dbReference type="InterPro" id="IPR003953">
    <property type="entry name" value="FAD-dep_OxRdtase_2_FAD-bd"/>
</dbReference>
<sequence>MFRAINRRQFIQTSLLASASIGVSAISASASNKENNVEAIVIGSGFGGAVAALRLAQAGIETIVLDRGRRYC</sequence>
<dbReference type="SUPFAM" id="SSF51905">
    <property type="entry name" value="FAD/NAD(P)-binding domain"/>
    <property type="match status" value="1"/>
</dbReference>
<keyword evidence="9" id="KW-1185">Reference proteome</keyword>
<reference evidence="8" key="1">
    <citation type="submission" date="2018-12" db="EMBL/GenBank/DDBJ databases">
        <authorList>
            <person name="Will S."/>
            <person name="Neumann-Schaal M."/>
            <person name="Henke P."/>
        </authorList>
    </citation>
    <scope>NUCLEOTIDE SEQUENCE</scope>
    <source>
        <strain evidence="8">PCC 7102</strain>
    </source>
</reference>
<evidence type="ECO:0000256" key="3">
    <source>
        <dbReference type="ARBA" id="ARBA00022630"/>
    </source>
</evidence>
<gene>
    <name evidence="8" type="ORF">DSM106972_096630</name>
</gene>
<evidence type="ECO:0000256" key="1">
    <source>
        <dbReference type="ARBA" id="ARBA00001974"/>
    </source>
</evidence>
<evidence type="ECO:0000256" key="5">
    <source>
        <dbReference type="ARBA" id="ARBA00023002"/>
    </source>
</evidence>
<dbReference type="InterPro" id="IPR052542">
    <property type="entry name" value="Cholesterol_Oxidase"/>
</dbReference>
<dbReference type="PANTHER" id="PTHR47470">
    <property type="entry name" value="CHOLESTEROL OXIDASE"/>
    <property type="match status" value="1"/>
</dbReference>
<feature type="chain" id="PRO_5030082877" description="FAD-dependent oxidoreductase 2 FAD-binding domain-containing protein" evidence="6">
    <location>
        <begin position="31"/>
        <end position="72"/>
    </location>
</feature>
<keyword evidence="5" id="KW-0560">Oxidoreductase</keyword>
<comment type="cofactor">
    <cofactor evidence="1">
        <name>FAD</name>
        <dbReference type="ChEBI" id="CHEBI:57692"/>
    </cofactor>
</comment>
<keyword evidence="6" id="KW-0732">Signal</keyword>
<comment type="caution">
    <text evidence="8">The sequence shown here is derived from an EMBL/GenBank/DDBJ whole genome shotgun (WGS) entry which is preliminary data.</text>
</comment>
<evidence type="ECO:0000259" key="7">
    <source>
        <dbReference type="Pfam" id="PF00890"/>
    </source>
</evidence>
<evidence type="ECO:0000256" key="6">
    <source>
        <dbReference type="SAM" id="SignalP"/>
    </source>
</evidence>
<dbReference type="Pfam" id="PF00890">
    <property type="entry name" value="FAD_binding_2"/>
    <property type="match status" value="1"/>
</dbReference>
<reference evidence="8" key="2">
    <citation type="journal article" date="2019" name="Genome Biol. Evol.">
        <title>Day and night: Metabolic profiles and evolutionary relationships of six axenic non-marine cyanobacteria.</title>
        <authorList>
            <person name="Will S.E."/>
            <person name="Henke P."/>
            <person name="Boedeker C."/>
            <person name="Huang S."/>
            <person name="Brinkmann H."/>
            <person name="Rohde M."/>
            <person name="Jarek M."/>
            <person name="Friedl T."/>
            <person name="Seufert S."/>
            <person name="Schumacher M."/>
            <person name="Overmann J."/>
            <person name="Neumann-Schaal M."/>
            <person name="Petersen J."/>
        </authorList>
    </citation>
    <scope>NUCLEOTIDE SEQUENCE [LARGE SCALE GENOMIC DNA]</scope>
    <source>
        <strain evidence="8">PCC 7102</strain>
    </source>
</reference>
<dbReference type="InterPro" id="IPR006311">
    <property type="entry name" value="TAT_signal"/>
</dbReference>